<evidence type="ECO:0000256" key="1">
    <source>
        <dbReference type="ARBA" id="ARBA00022448"/>
    </source>
</evidence>
<dbReference type="GO" id="GO:0016887">
    <property type="term" value="F:ATP hydrolysis activity"/>
    <property type="evidence" value="ECO:0007669"/>
    <property type="project" value="InterPro"/>
</dbReference>
<keyword evidence="4" id="KW-1278">Translocase</keyword>
<dbReference type="RefSeq" id="WP_109678648.1">
    <property type="nucleotide sequence ID" value="NZ_CP086615.1"/>
</dbReference>
<keyword evidence="3" id="KW-0067">ATP-binding</keyword>
<evidence type="ECO:0000256" key="4">
    <source>
        <dbReference type="ARBA" id="ARBA00022967"/>
    </source>
</evidence>
<evidence type="ECO:0000313" key="8">
    <source>
        <dbReference type="Proteomes" id="UP000245474"/>
    </source>
</evidence>
<reference evidence="7 8" key="1">
    <citation type="submission" date="2018-05" db="EMBL/GenBank/DDBJ databases">
        <title>Spiribacter halobius sp. nov., a moderately halophilic bacterium isolated from marine solar saltern.</title>
        <authorList>
            <person name="Zheng W.-S."/>
            <person name="Lu D.-C."/>
            <person name="Du Z.-J."/>
        </authorList>
    </citation>
    <scope>NUCLEOTIDE SEQUENCE [LARGE SCALE GENOMIC DNA]</scope>
    <source>
        <strain evidence="7 8">E85</strain>
    </source>
</reference>
<dbReference type="PANTHER" id="PTHR42794">
    <property type="entry name" value="HEMIN IMPORT ATP-BINDING PROTEIN HMUV"/>
    <property type="match status" value="1"/>
</dbReference>
<evidence type="ECO:0000256" key="3">
    <source>
        <dbReference type="ARBA" id="ARBA00022840"/>
    </source>
</evidence>
<dbReference type="InterPro" id="IPR027417">
    <property type="entry name" value="P-loop_NTPase"/>
</dbReference>
<dbReference type="PANTHER" id="PTHR42794:SF1">
    <property type="entry name" value="HEMIN IMPORT ATP-BINDING PROTEIN HMUV"/>
    <property type="match status" value="1"/>
</dbReference>
<protein>
    <submittedName>
        <fullName evidence="7">ABC transporter</fullName>
    </submittedName>
</protein>
<accession>A0A2U2N267</accession>
<dbReference type="PROSITE" id="PS00211">
    <property type="entry name" value="ABC_TRANSPORTER_1"/>
    <property type="match status" value="1"/>
</dbReference>
<comment type="function">
    <text evidence="5">Part of the ABC transporter complex HmuTUV involved in hemin import. Responsible for energy coupling to the transport system.</text>
</comment>
<dbReference type="AlphaFoldDB" id="A0A2U2N267"/>
<proteinExistence type="predicted"/>
<evidence type="ECO:0000313" key="7">
    <source>
        <dbReference type="EMBL" id="PWG63148.1"/>
    </source>
</evidence>
<gene>
    <name evidence="7" type="ORF">DEM34_09880</name>
</gene>
<dbReference type="Proteomes" id="UP000245474">
    <property type="component" value="Unassembled WGS sequence"/>
</dbReference>
<evidence type="ECO:0000256" key="5">
    <source>
        <dbReference type="ARBA" id="ARBA00037066"/>
    </source>
</evidence>
<dbReference type="InterPro" id="IPR017871">
    <property type="entry name" value="ABC_transporter-like_CS"/>
</dbReference>
<dbReference type="InterPro" id="IPR003593">
    <property type="entry name" value="AAA+_ATPase"/>
</dbReference>
<feature type="domain" description="ABC transporter" evidence="6">
    <location>
        <begin position="4"/>
        <end position="240"/>
    </location>
</feature>
<dbReference type="GO" id="GO:0005524">
    <property type="term" value="F:ATP binding"/>
    <property type="evidence" value="ECO:0007669"/>
    <property type="project" value="UniProtKB-KW"/>
</dbReference>
<dbReference type="PROSITE" id="PS50893">
    <property type="entry name" value="ABC_TRANSPORTER_2"/>
    <property type="match status" value="1"/>
</dbReference>
<name>A0A2U2N267_9GAMM</name>
<evidence type="ECO:0000256" key="2">
    <source>
        <dbReference type="ARBA" id="ARBA00022741"/>
    </source>
</evidence>
<sequence length="255" mass="27793">MTLLATRGLAVTIGGRGICQALDLTVAPGECWCVLGANGAGKTTLLHTLAGLHAPAAGTIEVAQRGLALWPRRALAQQVGVLPQDSLDPFPATVLETALIGRHPWLRAWQWESREDERRARRALADAGLTGFEGRDVGTLSGGERRRLAFATLLTQAPRLYLLDEPSNHLDLPHQVRLLELLCARAREQGGAVVMTLHDVNLADRFADHVLLLHGDGRHDLGRREAVLDETHLTRLYGYPVRCLSADGRRAFLPA</sequence>
<dbReference type="Pfam" id="PF00005">
    <property type="entry name" value="ABC_tran"/>
    <property type="match status" value="1"/>
</dbReference>
<dbReference type="InterPro" id="IPR003439">
    <property type="entry name" value="ABC_transporter-like_ATP-bd"/>
</dbReference>
<dbReference type="OrthoDB" id="6461291at2"/>
<keyword evidence="2" id="KW-0547">Nucleotide-binding</keyword>
<keyword evidence="1" id="KW-0813">Transport</keyword>
<dbReference type="EMBL" id="QFFI01000013">
    <property type="protein sequence ID" value="PWG63148.1"/>
    <property type="molecule type" value="Genomic_DNA"/>
</dbReference>
<dbReference type="Gene3D" id="3.40.50.300">
    <property type="entry name" value="P-loop containing nucleotide triphosphate hydrolases"/>
    <property type="match status" value="1"/>
</dbReference>
<comment type="caution">
    <text evidence="7">The sequence shown here is derived from an EMBL/GenBank/DDBJ whole genome shotgun (WGS) entry which is preliminary data.</text>
</comment>
<dbReference type="SUPFAM" id="SSF52540">
    <property type="entry name" value="P-loop containing nucleoside triphosphate hydrolases"/>
    <property type="match status" value="1"/>
</dbReference>
<organism evidence="7 8">
    <name type="scientific">Sediminicurvatus halobius</name>
    <dbReference type="NCBI Taxonomy" id="2182432"/>
    <lineage>
        <taxon>Bacteria</taxon>
        <taxon>Pseudomonadati</taxon>
        <taxon>Pseudomonadota</taxon>
        <taxon>Gammaproteobacteria</taxon>
        <taxon>Chromatiales</taxon>
        <taxon>Ectothiorhodospiraceae</taxon>
        <taxon>Sediminicurvatus</taxon>
    </lineage>
</organism>
<keyword evidence="8" id="KW-1185">Reference proteome</keyword>
<evidence type="ECO:0000259" key="6">
    <source>
        <dbReference type="PROSITE" id="PS50893"/>
    </source>
</evidence>
<dbReference type="CDD" id="cd03214">
    <property type="entry name" value="ABC_Iron-Siderophores_B12_Hemin"/>
    <property type="match status" value="1"/>
</dbReference>
<dbReference type="SMART" id="SM00382">
    <property type="entry name" value="AAA"/>
    <property type="match status" value="1"/>
</dbReference>